<evidence type="ECO:0008006" key="4">
    <source>
        <dbReference type="Google" id="ProtNLM"/>
    </source>
</evidence>
<keyword evidence="1" id="KW-0732">Signal</keyword>
<organism evidence="2 3">
    <name type="scientific">Massarina eburnea CBS 473.64</name>
    <dbReference type="NCBI Taxonomy" id="1395130"/>
    <lineage>
        <taxon>Eukaryota</taxon>
        <taxon>Fungi</taxon>
        <taxon>Dikarya</taxon>
        <taxon>Ascomycota</taxon>
        <taxon>Pezizomycotina</taxon>
        <taxon>Dothideomycetes</taxon>
        <taxon>Pleosporomycetidae</taxon>
        <taxon>Pleosporales</taxon>
        <taxon>Massarineae</taxon>
        <taxon>Massarinaceae</taxon>
        <taxon>Massarina</taxon>
    </lineage>
</organism>
<gene>
    <name evidence="2" type="ORF">P280DRAFT_553948</name>
</gene>
<evidence type="ECO:0000313" key="3">
    <source>
        <dbReference type="Proteomes" id="UP000799753"/>
    </source>
</evidence>
<sequence>MRLSFKMMLPILVSLLLALSVFANPLPLEYVTDVYDPNDLNGLNISSASIATRTDKQDRCTFRMQVSERCDNSGNNWGRSGHIFHLVDKNNNPHDPGSTTCTTST</sequence>
<dbReference type="Proteomes" id="UP000799753">
    <property type="component" value="Unassembled WGS sequence"/>
</dbReference>
<keyword evidence="3" id="KW-1185">Reference proteome</keyword>
<evidence type="ECO:0000313" key="2">
    <source>
        <dbReference type="EMBL" id="KAF2635264.1"/>
    </source>
</evidence>
<accession>A0A6A6RMI3</accession>
<dbReference type="EMBL" id="MU006809">
    <property type="protein sequence ID" value="KAF2635264.1"/>
    <property type="molecule type" value="Genomic_DNA"/>
</dbReference>
<proteinExistence type="predicted"/>
<reference evidence="2" key="1">
    <citation type="journal article" date="2020" name="Stud. Mycol.">
        <title>101 Dothideomycetes genomes: a test case for predicting lifestyles and emergence of pathogens.</title>
        <authorList>
            <person name="Haridas S."/>
            <person name="Albert R."/>
            <person name="Binder M."/>
            <person name="Bloem J."/>
            <person name="Labutti K."/>
            <person name="Salamov A."/>
            <person name="Andreopoulos B."/>
            <person name="Baker S."/>
            <person name="Barry K."/>
            <person name="Bills G."/>
            <person name="Bluhm B."/>
            <person name="Cannon C."/>
            <person name="Castanera R."/>
            <person name="Culley D."/>
            <person name="Daum C."/>
            <person name="Ezra D."/>
            <person name="Gonzalez J."/>
            <person name="Henrissat B."/>
            <person name="Kuo A."/>
            <person name="Liang C."/>
            <person name="Lipzen A."/>
            <person name="Lutzoni F."/>
            <person name="Magnuson J."/>
            <person name="Mondo S."/>
            <person name="Nolan M."/>
            <person name="Ohm R."/>
            <person name="Pangilinan J."/>
            <person name="Park H.-J."/>
            <person name="Ramirez L."/>
            <person name="Alfaro M."/>
            <person name="Sun H."/>
            <person name="Tritt A."/>
            <person name="Yoshinaga Y."/>
            <person name="Zwiers L.-H."/>
            <person name="Turgeon B."/>
            <person name="Goodwin S."/>
            <person name="Spatafora J."/>
            <person name="Crous P."/>
            <person name="Grigoriev I."/>
        </authorList>
    </citation>
    <scope>NUCLEOTIDE SEQUENCE</scope>
    <source>
        <strain evidence="2">CBS 473.64</strain>
    </source>
</reference>
<name>A0A6A6RMI3_9PLEO</name>
<dbReference type="AlphaFoldDB" id="A0A6A6RMI3"/>
<protein>
    <recommendedName>
        <fullName evidence="4">AA1-like domain-containing protein</fullName>
    </recommendedName>
</protein>
<evidence type="ECO:0000256" key="1">
    <source>
        <dbReference type="SAM" id="SignalP"/>
    </source>
</evidence>
<feature type="signal peptide" evidence="1">
    <location>
        <begin position="1"/>
        <end position="23"/>
    </location>
</feature>
<feature type="chain" id="PRO_5025633289" description="AA1-like domain-containing protein" evidence="1">
    <location>
        <begin position="24"/>
        <end position="105"/>
    </location>
</feature>